<evidence type="ECO:0000259" key="7">
    <source>
        <dbReference type="PROSITE" id="PS50928"/>
    </source>
</evidence>
<dbReference type="RefSeq" id="WP_162369360.1">
    <property type="nucleotide sequence ID" value="NZ_JAAEEH010000004.1"/>
</dbReference>
<keyword evidence="4 6" id="KW-1133">Transmembrane helix</keyword>
<dbReference type="SUPFAM" id="SSF161098">
    <property type="entry name" value="MetI-like"/>
    <property type="match status" value="1"/>
</dbReference>
<name>A0A7X5KLE9_9FIRM</name>
<dbReference type="CDD" id="cd06261">
    <property type="entry name" value="TM_PBP2"/>
    <property type="match status" value="1"/>
</dbReference>
<comment type="subcellular location">
    <subcellularLocation>
        <location evidence="6">Cell membrane</location>
        <topology evidence="6">Multi-pass membrane protein</topology>
    </subcellularLocation>
    <subcellularLocation>
        <location evidence="1">Membrane</location>
        <topology evidence="1">Multi-pass membrane protein</topology>
    </subcellularLocation>
</comment>
<comment type="similarity">
    <text evidence="6">Belongs to the binding-protein-dependent transport system permease family.</text>
</comment>
<dbReference type="EMBL" id="JAAEEH010000004">
    <property type="protein sequence ID" value="NDL66634.1"/>
    <property type="molecule type" value="Genomic_DNA"/>
</dbReference>
<dbReference type="AlphaFoldDB" id="A0A7X5KLE9"/>
<evidence type="ECO:0000256" key="6">
    <source>
        <dbReference type="RuleBase" id="RU363032"/>
    </source>
</evidence>
<dbReference type="GO" id="GO:0055085">
    <property type="term" value="P:transmembrane transport"/>
    <property type="evidence" value="ECO:0007669"/>
    <property type="project" value="InterPro"/>
</dbReference>
<dbReference type="InterPro" id="IPR000515">
    <property type="entry name" value="MetI-like"/>
</dbReference>
<dbReference type="GO" id="GO:0031460">
    <property type="term" value="P:glycine betaine transport"/>
    <property type="evidence" value="ECO:0007669"/>
    <property type="project" value="TreeGrafter"/>
</dbReference>
<dbReference type="Proteomes" id="UP000461585">
    <property type="component" value="Unassembled WGS sequence"/>
</dbReference>
<evidence type="ECO:0000256" key="5">
    <source>
        <dbReference type="ARBA" id="ARBA00023136"/>
    </source>
</evidence>
<organism evidence="8 9">
    <name type="scientific">Anaerotalea alkaliphila</name>
    <dbReference type="NCBI Taxonomy" id="2662126"/>
    <lineage>
        <taxon>Bacteria</taxon>
        <taxon>Bacillati</taxon>
        <taxon>Bacillota</taxon>
        <taxon>Clostridia</taxon>
        <taxon>Eubacteriales</taxon>
        <taxon>Anaerotalea</taxon>
    </lineage>
</organism>
<accession>A0A7X5KLE9</accession>
<dbReference type="GO" id="GO:0005886">
    <property type="term" value="C:plasma membrane"/>
    <property type="evidence" value="ECO:0007669"/>
    <property type="project" value="UniProtKB-SubCell"/>
</dbReference>
<feature type="domain" description="ABC transmembrane type-1" evidence="7">
    <location>
        <begin position="22"/>
        <end position="201"/>
    </location>
</feature>
<gene>
    <name evidence="8" type="ORF">GXN74_02580</name>
</gene>
<reference evidence="8 9" key="1">
    <citation type="submission" date="2020-01" db="EMBL/GenBank/DDBJ databases">
        <title>Anaeroalcalibacter tamaniensis gen. nov., sp. nov., moderately halophilic strictly anaerobic fermenter bacterium from mud volcano of Taman peninsula.</title>
        <authorList>
            <person name="Frolova A."/>
            <person name="Merkel A.Y."/>
            <person name="Slobodkin A.I."/>
        </authorList>
    </citation>
    <scope>NUCLEOTIDE SEQUENCE [LARGE SCALE GENOMIC DNA]</scope>
    <source>
        <strain evidence="8 9">F-3ap</strain>
    </source>
</reference>
<evidence type="ECO:0000313" key="8">
    <source>
        <dbReference type="EMBL" id="NDL66634.1"/>
    </source>
</evidence>
<keyword evidence="5 6" id="KW-0472">Membrane</keyword>
<dbReference type="Gene3D" id="1.10.3720.10">
    <property type="entry name" value="MetI-like"/>
    <property type="match status" value="1"/>
</dbReference>
<dbReference type="PANTHER" id="PTHR30177:SF4">
    <property type="entry name" value="OSMOPROTECTANT IMPORT PERMEASE PROTEIN OSMW"/>
    <property type="match status" value="1"/>
</dbReference>
<protein>
    <submittedName>
        <fullName evidence="8">ABC transporter permease</fullName>
    </submittedName>
</protein>
<dbReference type="InterPro" id="IPR035906">
    <property type="entry name" value="MetI-like_sf"/>
</dbReference>
<feature type="transmembrane region" description="Helical" evidence="6">
    <location>
        <begin position="28"/>
        <end position="50"/>
    </location>
</feature>
<feature type="transmembrane region" description="Helical" evidence="6">
    <location>
        <begin position="150"/>
        <end position="171"/>
    </location>
</feature>
<evidence type="ECO:0000256" key="3">
    <source>
        <dbReference type="ARBA" id="ARBA00022692"/>
    </source>
</evidence>
<evidence type="ECO:0000256" key="1">
    <source>
        <dbReference type="ARBA" id="ARBA00004141"/>
    </source>
</evidence>
<comment type="caution">
    <text evidence="8">The sequence shown here is derived from an EMBL/GenBank/DDBJ whole genome shotgun (WGS) entry which is preliminary data.</text>
</comment>
<dbReference type="PROSITE" id="PS50928">
    <property type="entry name" value="ABC_TM1"/>
    <property type="match status" value="1"/>
</dbReference>
<evidence type="ECO:0000256" key="2">
    <source>
        <dbReference type="ARBA" id="ARBA00022448"/>
    </source>
</evidence>
<proteinExistence type="inferred from homology"/>
<keyword evidence="3 6" id="KW-0812">Transmembrane</keyword>
<sequence length="221" mass="23497">MNNKASFLEFIGGRYVEILELALQHIQITGIAVGFAILIGVPLGIMITRYRNTSNLVLGIANVFQTVPSLALFGLVIPFLGVGLTPSVFVLFLYALLPIIKNTYIGISNIDPSTIEAGKGMGMTGYQILTQVEVPLALPVIMGGIRISTVINIGTATIASLIGAGGLGDLIFKGISMYNNNLILAGAIPTALLALSMDAILGFVEMMLEPKGRRKMKKTFV</sequence>
<dbReference type="Pfam" id="PF00528">
    <property type="entry name" value="BPD_transp_1"/>
    <property type="match status" value="1"/>
</dbReference>
<feature type="transmembrane region" description="Helical" evidence="6">
    <location>
        <begin position="70"/>
        <end position="97"/>
    </location>
</feature>
<dbReference type="PANTHER" id="PTHR30177">
    <property type="entry name" value="GLYCINE BETAINE/L-PROLINE TRANSPORT SYSTEM PERMEASE PROTEIN PROW"/>
    <property type="match status" value="1"/>
</dbReference>
<dbReference type="FunFam" id="1.10.3720.10:FF:000001">
    <property type="entry name" value="Glycine betaine ABC transporter, permease"/>
    <property type="match status" value="1"/>
</dbReference>
<feature type="transmembrane region" description="Helical" evidence="6">
    <location>
        <begin position="183"/>
        <end position="208"/>
    </location>
</feature>
<keyword evidence="2 6" id="KW-0813">Transport</keyword>
<dbReference type="InterPro" id="IPR051204">
    <property type="entry name" value="ABC_transp_perm/SBD"/>
</dbReference>
<evidence type="ECO:0000313" key="9">
    <source>
        <dbReference type="Proteomes" id="UP000461585"/>
    </source>
</evidence>
<keyword evidence="9" id="KW-1185">Reference proteome</keyword>
<evidence type="ECO:0000256" key="4">
    <source>
        <dbReference type="ARBA" id="ARBA00022989"/>
    </source>
</evidence>